<feature type="domain" description="Tyr recombinase" evidence="2">
    <location>
        <begin position="143"/>
        <end position="346"/>
    </location>
</feature>
<evidence type="ECO:0000259" key="2">
    <source>
        <dbReference type="PROSITE" id="PS51898"/>
    </source>
</evidence>
<dbReference type="GO" id="GO:0015074">
    <property type="term" value="P:DNA integration"/>
    <property type="evidence" value="ECO:0007669"/>
    <property type="project" value="InterPro"/>
</dbReference>
<gene>
    <name evidence="3" type="ORF">AcdelDRAFT_0378</name>
</gene>
<dbReference type="GO" id="GO:0003677">
    <property type="term" value="F:DNA binding"/>
    <property type="evidence" value="ECO:0007669"/>
    <property type="project" value="InterPro"/>
</dbReference>
<dbReference type="Proteomes" id="UP000003856">
    <property type="component" value="Unassembled WGS sequence"/>
</dbReference>
<dbReference type="RefSeq" id="WP_005793027.1">
    <property type="nucleotide sequence ID" value="NZ_ACQT01000004.1"/>
</dbReference>
<dbReference type="GO" id="GO:0006310">
    <property type="term" value="P:DNA recombination"/>
    <property type="evidence" value="ECO:0007669"/>
    <property type="project" value="UniProtKB-KW"/>
</dbReference>
<dbReference type="InterPro" id="IPR002104">
    <property type="entry name" value="Integrase_catalytic"/>
</dbReference>
<reference evidence="3 4" key="1">
    <citation type="submission" date="2009-05" db="EMBL/GenBank/DDBJ databases">
        <title>The draft genome of Acidovorax delafieldii 2AN.</title>
        <authorList>
            <consortium name="US DOE Joint Genome Institute (JGI-PGF)"/>
            <person name="Lucas S."/>
            <person name="Copeland A."/>
            <person name="Lapidus A."/>
            <person name="Glavina del Rio T."/>
            <person name="Tice H."/>
            <person name="Bruce D."/>
            <person name="Goodwin L."/>
            <person name="Pitluck S."/>
            <person name="Larimer F."/>
            <person name="Land M.L."/>
            <person name="Hauser L."/>
            <person name="Shelobolina E.S."/>
            <person name="Picardal F."/>
            <person name="Roden E."/>
            <person name="Emerson D."/>
        </authorList>
    </citation>
    <scope>NUCLEOTIDE SEQUENCE [LARGE SCALE GENOMIC DNA]</scope>
    <source>
        <strain evidence="3 4">2AN</strain>
    </source>
</reference>
<evidence type="ECO:0000256" key="1">
    <source>
        <dbReference type="ARBA" id="ARBA00023172"/>
    </source>
</evidence>
<protein>
    <submittedName>
        <fullName evidence="3">Integrase family protein</fullName>
    </submittedName>
</protein>
<dbReference type="PATRIC" id="fig|573060.9.peg.4890"/>
<dbReference type="InterPro" id="IPR013762">
    <property type="entry name" value="Integrase-like_cat_sf"/>
</dbReference>
<comment type="caution">
    <text evidence="3">The sequence shown here is derived from an EMBL/GenBank/DDBJ whole genome shotgun (WGS) entry which is preliminary data.</text>
</comment>
<proteinExistence type="predicted"/>
<evidence type="ECO:0000313" key="4">
    <source>
        <dbReference type="Proteomes" id="UP000003856"/>
    </source>
</evidence>
<name>C5T0E8_ACIDE</name>
<dbReference type="PROSITE" id="PS51898">
    <property type="entry name" value="TYR_RECOMBINASE"/>
    <property type="match status" value="1"/>
</dbReference>
<sequence>MALQQEFAQAEAPLPGDGVVLDLWLEHSSASDRDPIGLKGEPSYRYFWNTWIRYLRTGRNGVQDQSIAWHEAINEDVAGFLQSGPTARKAGSAVSDVTRRRYWRLLERIYEYAKQQGWVAINPATVMEEDDIPPQENSQGAIVLPRVWHALGKQLERPIGKGATAQALRDRALLLCFVELGLTPMEARSLTLSDVLYEAERGGQRASALQIDGPGPRQRRRMVLPDNVSQAVETWLGVRWQIARTPENVILFCTTRGGKQGAKGQMTPVMLMLLVRDAITKAATEANQPLPPRLGPQILRNTRLTMWLNAGVPAAEVAVWAGLKNEKGLHHLREHLNPEVRATVAGCRSNSPTDLDCDSSVCC</sequence>
<accession>C5T0E8</accession>
<keyword evidence="1" id="KW-0233">DNA recombination</keyword>
<dbReference type="EMBL" id="ACQT01000004">
    <property type="protein sequence ID" value="EER62101.1"/>
    <property type="molecule type" value="Genomic_DNA"/>
</dbReference>
<dbReference type="InterPro" id="IPR011010">
    <property type="entry name" value="DNA_brk_join_enz"/>
</dbReference>
<dbReference type="AlphaFoldDB" id="C5T0E8"/>
<dbReference type="OrthoDB" id="8895916at2"/>
<evidence type="ECO:0000313" key="3">
    <source>
        <dbReference type="EMBL" id="EER62101.1"/>
    </source>
</evidence>
<keyword evidence="4" id="KW-1185">Reference proteome</keyword>
<dbReference type="CDD" id="cd00397">
    <property type="entry name" value="DNA_BRE_C"/>
    <property type="match status" value="1"/>
</dbReference>
<dbReference type="SUPFAM" id="SSF56349">
    <property type="entry name" value="DNA breaking-rejoining enzymes"/>
    <property type="match status" value="1"/>
</dbReference>
<organism evidence="3 4">
    <name type="scientific">Acidovorax delafieldii 2AN</name>
    <dbReference type="NCBI Taxonomy" id="573060"/>
    <lineage>
        <taxon>Bacteria</taxon>
        <taxon>Pseudomonadati</taxon>
        <taxon>Pseudomonadota</taxon>
        <taxon>Betaproteobacteria</taxon>
        <taxon>Burkholderiales</taxon>
        <taxon>Comamonadaceae</taxon>
        <taxon>Acidovorax</taxon>
    </lineage>
</organism>
<dbReference type="Gene3D" id="1.10.443.10">
    <property type="entry name" value="Intergrase catalytic core"/>
    <property type="match status" value="1"/>
</dbReference>